<evidence type="ECO:0008006" key="4">
    <source>
        <dbReference type="Google" id="ProtNLM"/>
    </source>
</evidence>
<proteinExistence type="predicted"/>
<reference evidence="2 3" key="1">
    <citation type="journal article" date="2019" name="Int. J. Syst. Evol. Microbiol.">
        <title>The Global Catalogue of Microorganisms (GCM) 10K type strain sequencing project: providing services to taxonomists for standard genome sequencing and annotation.</title>
        <authorList>
            <consortium name="The Broad Institute Genomics Platform"/>
            <consortium name="The Broad Institute Genome Sequencing Center for Infectious Disease"/>
            <person name="Wu L."/>
            <person name="Ma J."/>
        </authorList>
    </citation>
    <scope>NUCLEOTIDE SEQUENCE [LARGE SCALE GENOMIC DNA]</scope>
    <source>
        <strain evidence="2 3">JCM 12696</strain>
    </source>
</reference>
<protein>
    <recommendedName>
        <fullName evidence="4">Toxin</fullName>
    </recommendedName>
</protein>
<comment type="caution">
    <text evidence="2">The sequence shown here is derived from an EMBL/GenBank/DDBJ whole genome shotgun (WGS) entry which is preliminary data.</text>
</comment>
<gene>
    <name evidence="2" type="ORF">GCM10009654_40750</name>
</gene>
<keyword evidence="3" id="KW-1185">Reference proteome</keyword>
<evidence type="ECO:0000313" key="3">
    <source>
        <dbReference type="Proteomes" id="UP001501371"/>
    </source>
</evidence>
<accession>A0ABN1UXN0</accession>
<feature type="compositionally biased region" description="Gly residues" evidence="1">
    <location>
        <begin position="133"/>
        <end position="151"/>
    </location>
</feature>
<feature type="region of interest" description="Disordered" evidence="1">
    <location>
        <begin position="118"/>
        <end position="170"/>
    </location>
</feature>
<sequence length="236" mass="25284">MRELRKECEAGLADLPVPAPFSIPALVANMEAARGRTISLHELPDRLARVNAACGLRLKAGDTSFVLYRRRPTAYQTQHVILHELCHEWFDHGTTLDADQLRRLLPVFDTSLITRVLSTDGPDSTGGTDDTDGAGGPAGAGGTRGTGGTSGIDGTRGTAPGSPDGFPPAVAEALRSGGPIQARAQYDTHDERVAEFGASLIARMATDVTSDDMMGRLANSLSRPVAHRRRRFFRRP</sequence>
<dbReference type="EMBL" id="BAAAKV010000036">
    <property type="protein sequence ID" value="GAA1179342.1"/>
    <property type="molecule type" value="Genomic_DNA"/>
</dbReference>
<name>A0ABN1UXN0_9ACTN</name>
<feature type="compositionally biased region" description="Low complexity" evidence="1">
    <location>
        <begin position="119"/>
        <end position="128"/>
    </location>
</feature>
<evidence type="ECO:0000256" key="1">
    <source>
        <dbReference type="SAM" id="MobiDB-lite"/>
    </source>
</evidence>
<dbReference type="Proteomes" id="UP001501371">
    <property type="component" value="Unassembled WGS sequence"/>
</dbReference>
<organism evidence="2 3">
    <name type="scientific">Streptomyces hebeiensis</name>
    <dbReference type="NCBI Taxonomy" id="229486"/>
    <lineage>
        <taxon>Bacteria</taxon>
        <taxon>Bacillati</taxon>
        <taxon>Actinomycetota</taxon>
        <taxon>Actinomycetes</taxon>
        <taxon>Kitasatosporales</taxon>
        <taxon>Streptomycetaceae</taxon>
        <taxon>Streptomyces</taxon>
    </lineage>
</organism>
<evidence type="ECO:0000313" key="2">
    <source>
        <dbReference type="EMBL" id="GAA1179342.1"/>
    </source>
</evidence>